<feature type="region of interest" description="Disordered" evidence="1">
    <location>
        <begin position="58"/>
        <end position="105"/>
    </location>
</feature>
<evidence type="ECO:0000256" key="1">
    <source>
        <dbReference type="SAM" id="MobiDB-lite"/>
    </source>
</evidence>
<feature type="transmembrane region" description="Helical" evidence="2">
    <location>
        <begin position="133"/>
        <end position="156"/>
    </location>
</feature>
<dbReference type="EMBL" id="MU404350">
    <property type="protein sequence ID" value="KAI1618570.1"/>
    <property type="molecule type" value="Genomic_DNA"/>
</dbReference>
<feature type="transmembrane region" description="Helical" evidence="2">
    <location>
        <begin position="219"/>
        <end position="237"/>
    </location>
</feature>
<feature type="compositionally biased region" description="Polar residues" evidence="1">
    <location>
        <begin position="58"/>
        <end position="71"/>
    </location>
</feature>
<proteinExistence type="predicted"/>
<protein>
    <submittedName>
        <fullName evidence="3">Uncharacterized protein</fullName>
    </submittedName>
</protein>
<keyword evidence="2" id="KW-0472">Membrane</keyword>
<evidence type="ECO:0000256" key="2">
    <source>
        <dbReference type="SAM" id="Phobius"/>
    </source>
</evidence>
<feature type="transmembrane region" description="Helical" evidence="2">
    <location>
        <begin position="176"/>
        <end position="198"/>
    </location>
</feature>
<dbReference type="Proteomes" id="UP001203852">
    <property type="component" value="Unassembled WGS sequence"/>
</dbReference>
<organism evidence="3 4">
    <name type="scientific">Exophiala viscosa</name>
    <dbReference type="NCBI Taxonomy" id="2486360"/>
    <lineage>
        <taxon>Eukaryota</taxon>
        <taxon>Fungi</taxon>
        <taxon>Dikarya</taxon>
        <taxon>Ascomycota</taxon>
        <taxon>Pezizomycotina</taxon>
        <taxon>Eurotiomycetes</taxon>
        <taxon>Chaetothyriomycetidae</taxon>
        <taxon>Chaetothyriales</taxon>
        <taxon>Herpotrichiellaceae</taxon>
        <taxon>Exophiala</taxon>
    </lineage>
</organism>
<keyword evidence="2" id="KW-0812">Transmembrane</keyword>
<reference evidence="3" key="1">
    <citation type="journal article" date="2022" name="bioRxiv">
        <title>Deciphering the potential niche of two novel black yeast fungi from a biological soil crust based on their genomes, phenotypes, and melanin regulation.</title>
        <authorList>
            <consortium name="DOE Joint Genome Institute"/>
            <person name="Carr E.C."/>
            <person name="Barton Q."/>
            <person name="Grambo S."/>
            <person name="Sullivan M."/>
            <person name="Renfro C.M."/>
            <person name="Kuo A."/>
            <person name="Pangilinan J."/>
            <person name="Lipzen A."/>
            <person name="Keymanesh K."/>
            <person name="Savage E."/>
            <person name="Barry K."/>
            <person name="Grigoriev I.V."/>
            <person name="Riekhof W.R."/>
            <person name="Harris S.S."/>
        </authorList>
    </citation>
    <scope>NUCLEOTIDE SEQUENCE</scope>
    <source>
        <strain evidence="3">JF 03-4F</strain>
    </source>
</reference>
<comment type="caution">
    <text evidence="3">The sequence shown here is derived from an EMBL/GenBank/DDBJ whole genome shotgun (WGS) entry which is preliminary data.</text>
</comment>
<dbReference type="AlphaFoldDB" id="A0AAN6E5Q0"/>
<evidence type="ECO:0000313" key="3">
    <source>
        <dbReference type="EMBL" id="KAI1618570.1"/>
    </source>
</evidence>
<evidence type="ECO:0000313" key="4">
    <source>
        <dbReference type="Proteomes" id="UP001203852"/>
    </source>
</evidence>
<sequence length="684" mass="75299">MSYNPRHDDGDMGQITRHMPLVSADDNFQSKDSPGLFRRTIDSFAESFSDAITAVSASVDSDTDGPPNSNKGVHHSAQNHEEFTSTSKEPFLYQDPPSRSEDLGRKPTAILSSVPSGLGGIPQPLRPYTATKVFGFVLEFLICLLPIAFLVLAILARTFHGREISAYGENIKEWTILSPTFFPLVFAAVVGQSMRNIARYRLEQGCELKSVFGAIAPQVRLQFLDVAGLLLVLLWLISPLGGQASLRLLSTKASTNLTHSQIGYADPSAQNSGMVSDGFAVVDWASTINGIYVANLIAPLSVKQSPQDAWGNFKTVPDDDETDWASLLGLPVTGLQEGQRVNSTISSRYWYINCSQVYGVDGTVNWIPGVPEAFRLKFLNQTQVWLQGSTMSDTPNQWWVFFNGWELAADVPRSRSIKMAFVSWSGDGLSRFIVNPSSTSNVNIARCTLEPSRIDIKMTCEGFACRAVAARQSSIDGPPNASTDGYVEWWGPFFPTGNENAHDNIPTLYPSLRAQAAMDWSYNVAPQAAPSLNYMGGSEAFPFTGNAPMRLANLSGGEYYISEGLAPKLYELNPEDVVRRMRRLFNTYWQATIGSRAYNATIPQGSPAAFLSGQTANDCWNDYRMNISPSNATFEQDLIVYECEPWWFAITFIASFILLITGSQDSLRRSHALAPTCSTSSRLR</sequence>
<keyword evidence="4" id="KW-1185">Reference proteome</keyword>
<keyword evidence="2" id="KW-1133">Transmembrane helix</keyword>
<accession>A0AAN6E5Q0</accession>
<name>A0AAN6E5Q0_9EURO</name>
<gene>
    <name evidence="3" type="ORF">EDD36DRAFT_460208</name>
</gene>